<accession>F3QMZ4</accession>
<dbReference type="InterPro" id="IPR007792">
    <property type="entry name" value="T4SS_VirB3/TrbD/AvhB"/>
</dbReference>
<feature type="transmembrane region" description="Helical" evidence="5">
    <location>
        <begin position="31"/>
        <end position="53"/>
    </location>
</feature>
<dbReference type="OrthoDB" id="6624477at2"/>
<dbReference type="EMBL" id="AFBP01000089">
    <property type="protein sequence ID" value="EGG51226.1"/>
    <property type="molecule type" value="Genomic_DNA"/>
</dbReference>
<sequence>MPDPVTQIETAPLFKGATRPACILGVPTETFVITVLTGMVISLLFWPPLMLLIPIPVWIFKRITDRDDQVLYQWGIYFRTMIQNNPNRLVWRNSLSLSSSNRTQRVILCPSDFSIKDHK</sequence>
<evidence type="ECO:0000256" key="5">
    <source>
        <dbReference type="SAM" id="Phobius"/>
    </source>
</evidence>
<comment type="caution">
    <text evidence="6">The sequence shown here is derived from an EMBL/GenBank/DDBJ whole genome shotgun (WGS) entry which is preliminary data.</text>
</comment>
<reference evidence="6 7" key="1">
    <citation type="submission" date="2011-02" db="EMBL/GenBank/DDBJ databases">
        <authorList>
            <person name="Weinstock G."/>
            <person name="Sodergren E."/>
            <person name="Clifton S."/>
            <person name="Fulton L."/>
            <person name="Fulton B."/>
            <person name="Courtney L."/>
            <person name="Fronick C."/>
            <person name="Harrison M."/>
            <person name="Strong C."/>
            <person name="Farmer C."/>
            <person name="Delahaunty K."/>
            <person name="Markovic C."/>
            <person name="Hall O."/>
            <person name="Minx P."/>
            <person name="Tomlinson C."/>
            <person name="Mitreva M."/>
            <person name="Hou S."/>
            <person name="Chen J."/>
            <person name="Wollam A."/>
            <person name="Pepin K.H."/>
            <person name="Johnson M."/>
            <person name="Bhonagiri V."/>
            <person name="Zhang X."/>
            <person name="Suruliraj S."/>
            <person name="Warren W."/>
            <person name="Chinwalla A."/>
            <person name="Mardis E.R."/>
            <person name="Wilson R.K."/>
        </authorList>
    </citation>
    <scope>NUCLEOTIDE SEQUENCE [LARGE SCALE GENOMIC DNA]</scope>
    <source>
        <strain evidence="6 7">YIT 11859</strain>
    </source>
</reference>
<dbReference type="Proteomes" id="UP000005156">
    <property type="component" value="Unassembled WGS sequence"/>
</dbReference>
<dbReference type="GeneID" id="43349623"/>
<protein>
    <submittedName>
        <fullName evidence="6">Type IV secretory pathway, VirB3-like protein</fullName>
    </submittedName>
</protein>
<evidence type="ECO:0000256" key="4">
    <source>
        <dbReference type="ARBA" id="ARBA00023136"/>
    </source>
</evidence>
<keyword evidence="2 5" id="KW-0812">Transmembrane</keyword>
<gene>
    <name evidence="6" type="ORF">HMPREF9439_02324</name>
</gene>
<dbReference type="eggNOG" id="ENOG5034CDD">
    <property type="taxonomic scope" value="Bacteria"/>
</dbReference>
<keyword evidence="3 5" id="KW-1133">Transmembrane helix</keyword>
<evidence type="ECO:0000313" key="7">
    <source>
        <dbReference type="Proteomes" id="UP000005156"/>
    </source>
</evidence>
<dbReference type="RefSeq" id="WP_008864847.1">
    <property type="nucleotide sequence ID" value="NZ_GL883756.1"/>
</dbReference>
<dbReference type="GO" id="GO:0016020">
    <property type="term" value="C:membrane"/>
    <property type="evidence" value="ECO:0007669"/>
    <property type="project" value="UniProtKB-SubCell"/>
</dbReference>
<keyword evidence="4 5" id="KW-0472">Membrane</keyword>
<comment type="subcellular location">
    <subcellularLocation>
        <location evidence="1">Membrane</location>
    </subcellularLocation>
</comment>
<evidence type="ECO:0000256" key="2">
    <source>
        <dbReference type="ARBA" id="ARBA00022692"/>
    </source>
</evidence>
<dbReference type="Pfam" id="PF05101">
    <property type="entry name" value="VirB3"/>
    <property type="match status" value="1"/>
</dbReference>
<keyword evidence="7" id="KW-1185">Reference proteome</keyword>
<evidence type="ECO:0000313" key="6">
    <source>
        <dbReference type="EMBL" id="EGG51226.1"/>
    </source>
</evidence>
<evidence type="ECO:0000256" key="3">
    <source>
        <dbReference type="ARBA" id="ARBA00022989"/>
    </source>
</evidence>
<dbReference type="HOGENOM" id="CLU_2192011_0_0_4"/>
<evidence type="ECO:0000256" key="1">
    <source>
        <dbReference type="ARBA" id="ARBA00004370"/>
    </source>
</evidence>
<dbReference type="AlphaFoldDB" id="F3QMZ4"/>
<organism evidence="6 7">
    <name type="scientific">Parasutterella excrementihominis YIT 11859</name>
    <dbReference type="NCBI Taxonomy" id="762966"/>
    <lineage>
        <taxon>Bacteria</taxon>
        <taxon>Pseudomonadati</taxon>
        <taxon>Pseudomonadota</taxon>
        <taxon>Betaproteobacteria</taxon>
        <taxon>Burkholderiales</taxon>
        <taxon>Sutterellaceae</taxon>
        <taxon>Parasutterella</taxon>
    </lineage>
</organism>
<name>F3QMZ4_9BURK</name>
<proteinExistence type="predicted"/>